<organism evidence="2 3">
    <name type="scientific">Pseudarthrobacter scleromae</name>
    <dbReference type="NCBI Taxonomy" id="158897"/>
    <lineage>
        <taxon>Bacteria</taxon>
        <taxon>Bacillati</taxon>
        <taxon>Actinomycetota</taxon>
        <taxon>Actinomycetes</taxon>
        <taxon>Micrococcales</taxon>
        <taxon>Micrococcaceae</taxon>
        <taxon>Pseudarthrobacter</taxon>
    </lineage>
</organism>
<proteinExistence type="predicted"/>
<sequence>MLLSPPAPTPPHISALDREATPADALPEGIPPLPAEGHTTRLLATADGIRYFVGQTRDATSSCLTVIPEDRPTQWTTGCGQATDSRQELVRTGVPGVVTAVLIPDNYNPSRLLAEGFSRVHENIYSVSTNRIPGSAR</sequence>
<keyword evidence="3" id="KW-1185">Reference proteome</keyword>
<evidence type="ECO:0000256" key="1">
    <source>
        <dbReference type="SAM" id="MobiDB-lite"/>
    </source>
</evidence>
<evidence type="ECO:0000313" key="3">
    <source>
        <dbReference type="Proteomes" id="UP000658754"/>
    </source>
</evidence>
<feature type="compositionally biased region" description="Pro residues" evidence="1">
    <location>
        <begin position="1"/>
        <end position="11"/>
    </location>
</feature>
<name>A0ABQ2CCA6_9MICC</name>
<dbReference type="Proteomes" id="UP000658754">
    <property type="component" value="Unassembled WGS sequence"/>
</dbReference>
<accession>A0ABQ2CCA6</accession>
<gene>
    <name evidence="2" type="ORF">GCM10007175_03060</name>
</gene>
<evidence type="ECO:0000313" key="2">
    <source>
        <dbReference type="EMBL" id="GGI69773.1"/>
    </source>
</evidence>
<dbReference type="EMBL" id="BMKV01000001">
    <property type="protein sequence ID" value="GGI69773.1"/>
    <property type="molecule type" value="Genomic_DNA"/>
</dbReference>
<feature type="region of interest" description="Disordered" evidence="1">
    <location>
        <begin position="1"/>
        <end position="36"/>
    </location>
</feature>
<comment type="caution">
    <text evidence="2">The sequence shown here is derived from an EMBL/GenBank/DDBJ whole genome shotgun (WGS) entry which is preliminary data.</text>
</comment>
<reference evidence="3" key="1">
    <citation type="journal article" date="2019" name="Int. J. Syst. Evol. Microbiol.">
        <title>The Global Catalogue of Microorganisms (GCM) 10K type strain sequencing project: providing services to taxonomists for standard genome sequencing and annotation.</title>
        <authorList>
            <consortium name="The Broad Institute Genomics Platform"/>
            <consortium name="The Broad Institute Genome Sequencing Center for Infectious Disease"/>
            <person name="Wu L."/>
            <person name="Ma J."/>
        </authorList>
    </citation>
    <scope>NUCLEOTIDE SEQUENCE [LARGE SCALE GENOMIC DNA]</scope>
    <source>
        <strain evidence="3">CGMCC 1.3601</strain>
    </source>
</reference>
<dbReference type="RefSeq" id="WP_188727159.1">
    <property type="nucleotide sequence ID" value="NZ_BMKV01000001.1"/>
</dbReference>
<protein>
    <submittedName>
        <fullName evidence="2">Uncharacterized protein</fullName>
    </submittedName>
</protein>